<dbReference type="EMBL" id="NMPM01000051">
    <property type="protein sequence ID" value="PAV25641.1"/>
    <property type="molecule type" value="Genomic_DNA"/>
</dbReference>
<dbReference type="InterPro" id="IPR014553">
    <property type="entry name" value="Aminopept"/>
</dbReference>
<dbReference type="AlphaFoldDB" id="A0A2A2I0U1"/>
<keyword evidence="1" id="KW-0645">Protease</keyword>
<protein>
    <submittedName>
        <fullName evidence="1">Zinc protease</fullName>
    </submittedName>
</protein>
<accession>A0A2A2I0U1</accession>
<dbReference type="Pfam" id="PF10023">
    <property type="entry name" value="Aminopep"/>
    <property type="match status" value="1"/>
</dbReference>
<name>A0A2A2I0U1_9GAMM</name>
<keyword evidence="2" id="KW-1185">Reference proteome</keyword>
<evidence type="ECO:0000313" key="1">
    <source>
        <dbReference type="EMBL" id="PAV25641.1"/>
    </source>
</evidence>
<proteinExistence type="predicted"/>
<dbReference type="Proteomes" id="UP000218332">
    <property type="component" value="Unassembled WGS sequence"/>
</dbReference>
<organism evidence="1 2">
    <name type="scientific">Tamilnaduibacter salinus</name>
    <dbReference type="NCBI Taxonomy" id="1484056"/>
    <lineage>
        <taxon>Bacteria</taxon>
        <taxon>Pseudomonadati</taxon>
        <taxon>Pseudomonadota</taxon>
        <taxon>Gammaproteobacteria</taxon>
        <taxon>Pseudomonadales</taxon>
        <taxon>Marinobacteraceae</taxon>
        <taxon>Tamilnaduibacter</taxon>
    </lineage>
</organism>
<dbReference type="GO" id="GO:0008233">
    <property type="term" value="F:peptidase activity"/>
    <property type="evidence" value="ECO:0007669"/>
    <property type="project" value="UniProtKB-KW"/>
</dbReference>
<gene>
    <name evidence="1" type="ORF">CF392_09745</name>
</gene>
<evidence type="ECO:0000313" key="2">
    <source>
        <dbReference type="Proteomes" id="UP000218332"/>
    </source>
</evidence>
<reference evidence="1 2" key="1">
    <citation type="submission" date="2017-07" db="EMBL/GenBank/DDBJ databases">
        <title>Tamlnaduibacter salinus (Mi-7) genome sequencing.</title>
        <authorList>
            <person name="Verma A."/>
            <person name="Krishnamurthi S."/>
        </authorList>
    </citation>
    <scope>NUCLEOTIDE SEQUENCE [LARGE SCALE GENOMIC DNA]</scope>
    <source>
        <strain evidence="1 2">Mi-7</strain>
    </source>
</reference>
<comment type="caution">
    <text evidence="1">The sequence shown here is derived from an EMBL/GenBank/DDBJ whole genome shotgun (WGS) entry which is preliminary data.</text>
</comment>
<dbReference type="GO" id="GO:0006508">
    <property type="term" value="P:proteolysis"/>
    <property type="evidence" value="ECO:0007669"/>
    <property type="project" value="UniProtKB-KW"/>
</dbReference>
<sequence>MIQDTEPIPVTAGTTSVKRSPIPLFVLLIPLLAGCQTLGYYHQAAVGQMTLLWDREPVSEWLDRESTSDTLRGKLQTAMAARAFARTDLSLPVGDTFLDYVAFERSHVVYNLVVAPPDGLAPKQWCYPVVGCQSYRGYFDLADARRERARYQADGQDTFIGGVTAYSTLGWFDDPLHTGFTRLEPHRMVALMFHELAHRVLYIDGDTQFNESFATAVELEGLKRWLQRDGGDPALFQQTLEHERRHRETLALIEHTAERLQALYDRKDSLERDTLRTRKTALFDALRADYRTLEADWDEPGPLHYLLDDLNNAVIGLFRQYNADVPAFRQLLADQNGDFSAFYDAVRALGKQPPEQRRAALDLLTKRFDEDL</sequence>
<dbReference type="PIRSF" id="PIRSF029285">
    <property type="entry name" value="Aminopept"/>
    <property type="match status" value="1"/>
</dbReference>
<keyword evidence="1" id="KW-0378">Hydrolase</keyword>